<dbReference type="SUPFAM" id="SSF49842">
    <property type="entry name" value="TNF-like"/>
    <property type="match status" value="1"/>
</dbReference>
<evidence type="ECO:0000313" key="6">
    <source>
        <dbReference type="Proteomes" id="UP000507470"/>
    </source>
</evidence>
<keyword evidence="3" id="KW-0732">Signal</keyword>
<keyword evidence="6" id="KW-1185">Reference proteome</keyword>
<feature type="domain" description="C1q" evidence="4">
    <location>
        <begin position="78"/>
        <end position="212"/>
    </location>
</feature>
<comment type="subcellular location">
    <subcellularLocation>
        <location evidence="1">Secreted</location>
    </subcellularLocation>
</comment>
<dbReference type="AlphaFoldDB" id="A0A6J8CTF6"/>
<dbReference type="InterPro" id="IPR008983">
    <property type="entry name" value="Tumour_necrosis_fac-like_dom"/>
</dbReference>
<dbReference type="OrthoDB" id="6154955at2759"/>
<name>A0A6J8CTF6_MYTCO</name>
<dbReference type="PANTHER" id="PTHR22923">
    <property type="entry name" value="CEREBELLIN-RELATED"/>
    <property type="match status" value="1"/>
</dbReference>
<dbReference type="InterPro" id="IPR050822">
    <property type="entry name" value="Cerebellin_Synaptic_Org"/>
</dbReference>
<dbReference type="Gene3D" id="2.60.120.40">
    <property type="match status" value="1"/>
</dbReference>
<dbReference type="Proteomes" id="UP000507470">
    <property type="component" value="Unassembled WGS sequence"/>
</dbReference>
<dbReference type="PROSITE" id="PS50871">
    <property type="entry name" value="C1Q"/>
    <property type="match status" value="1"/>
</dbReference>
<gene>
    <name evidence="5" type="ORF">MCOR_34070</name>
</gene>
<keyword evidence="2" id="KW-0964">Secreted</keyword>
<dbReference type="GO" id="GO:0005576">
    <property type="term" value="C:extracellular region"/>
    <property type="evidence" value="ECO:0007669"/>
    <property type="project" value="UniProtKB-SubCell"/>
</dbReference>
<evidence type="ECO:0000256" key="3">
    <source>
        <dbReference type="ARBA" id="ARBA00022729"/>
    </source>
</evidence>
<evidence type="ECO:0000259" key="4">
    <source>
        <dbReference type="PROSITE" id="PS50871"/>
    </source>
</evidence>
<evidence type="ECO:0000256" key="1">
    <source>
        <dbReference type="ARBA" id="ARBA00004613"/>
    </source>
</evidence>
<accession>A0A6J8CTF6</accession>
<evidence type="ECO:0000256" key="2">
    <source>
        <dbReference type="ARBA" id="ARBA00022525"/>
    </source>
</evidence>
<organism evidence="5 6">
    <name type="scientific">Mytilus coruscus</name>
    <name type="common">Sea mussel</name>
    <dbReference type="NCBI Taxonomy" id="42192"/>
    <lineage>
        <taxon>Eukaryota</taxon>
        <taxon>Metazoa</taxon>
        <taxon>Spiralia</taxon>
        <taxon>Lophotrochozoa</taxon>
        <taxon>Mollusca</taxon>
        <taxon>Bivalvia</taxon>
        <taxon>Autobranchia</taxon>
        <taxon>Pteriomorphia</taxon>
        <taxon>Mytilida</taxon>
        <taxon>Mytiloidea</taxon>
        <taxon>Mytilidae</taxon>
        <taxon>Mytilinae</taxon>
        <taxon>Mytilus</taxon>
    </lineage>
</organism>
<reference evidence="5 6" key="1">
    <citation type="submission" date="2020-06" db="EMBL/GenBank/DDBJ databases">
        <authorList>
            <person name="Li R."/>
            <person name="Bekaert M."/>
        </authorList>
    </citation>
    <scope>NUCLEOTIDE SEQUENCE [LARGE SCALE GENOMIC DNA]</scope>
    <source>
        <strain evidence="6">wild</strain>
    </source>
</reference>
<protein>
    <recommendedName>
        <fullName evidence="4">C1q domain-containing protein</fullName>
    </recommendedName>
</protein>
<evidence type="ECO:0000313" key="5">
    <source>
        <dbReference type="EMBL" id="CAC5399838.1"/>
    </source>
</evidence>
<sequence length="234" mass="27076">MNTMLESLSSKIEELSVAEKNRENTLEFMRNTLHKEQNGFKNYSFDLILENFRLSSNRSVQELSMKQHKGYEALMEMEKRTIVAFSAYTTKTQTITLSTNVKFEKVWTNIGNEYDPSTGIFTAPRQSVYHISTVVMSLSGKQLYPHVKHNNKYTAGSLVSGDGRRLVHSMLCLAYRKTTLYLLDVKEGTMCIVTVTNILHFLDILSHNQIPAYKAKWFHLFSWALFMQFVSQFE</sequence>
<dbReference type="InterPro" id="IPR001073">
    <property type="entry name" value="C1q_dom"/>
</dbReference>
<proteinExistence type="predicted"/>
<dbReference type="EMBL" id="CACVKT020006109">
    <property type="protein sequence ID" value="CAC5399838.1"/>
    <property type="molecule type" value="Genomic_DNA"/>
</dbReference>
<dbReference type="Pfam" id="PF00386">
    <property type="entry name" value="C1q"/>
    <property type="match status" value="1"/>
</dbReference>
<dbReference type="PANTHER" id="PTHR22923:SF116">
    <property type="entry name" value="C1Q DOMAIN-CONTAINING PROTEIN"/>
    <property type="match status" value="1"/>
</dbReference>